<dbReference type="EMBL" id="JAGGLM010000001">
    <property type="protein sequence ID" value="MBP2031646.1"/>
    <property type="molecule type" value="Genomic_DNA"/>
</dbReference>
<feature type="transmembrane region" description="Helical" evidence="1">
    <location>
        <begin position="6"/>
        <end position="21"/>
    </location>
</feature>
<gene>
    <name evidence="2" type="ORF">J2Z42_000311</name>
</gene>
<evidence type="ECO:0000313" key="3">
    <source>
        <dbReference type="Proteomes" id="UP001519307"/>
    </source>
</evidence>
<organism evidence="2 3">
    <name type="scientific">Clostridium algifaecis</name>
    <dbReference type="NCBI Taxonomy" id="1472040"/>
    <lineage>
        <taxon>Bacteria</taxon>
        <taxon>Bacillati</taxon>
        <taxon>Bacillota</taxon>
        <taxon>Clostridia</taxon>
        <taxon>Eubacteriales</taxon>
        <taxon>Clostridiaceae</taxon>
        <taxon>Clostridium</taxon>
    </lineage>
</organism>
<reference evidence="2 3" key="1">
    <citation type="submission" date="2021-03" db="EMBL/GenBank/DDBJ databases">
        <title>Genomic Encyclopedia of Type Strains, Phase IV (KMG-IV): sequencing the most valuable type-strain genomes for metagenomic binning, comparative biology and taxonomic classification.</title>
        <authorList>
            <person name="Goeker M."/>
        </authorList>
    </citation>
    <scope>NUCLEOTIDE SEQUENCE [LARGE SCALE GENOMIC DNA]</scope>
    <source>
        <strain evidence="2 3">DSM 28783</strain>
    </source>
</reference>
<protein>
    <submittedName>
        <fullName evidence="2">Membrane-bound ClpP family serine protease</fullName>
    </submittedName>
</protein>
<evidence type="ECO:0000313" key="2">
    <source>
        <dbReference type="EMBL" id="MBP2031646.1"/>
    </source>
</evidence>
<keyword evidence="3" id="KW-1185">Reference proteome</keyword>
<dbReference type="GO" id="GO:0008233">
    <property type="term" value="F:peptidase activity"/>
    <property type="evidence" value="ECO:0007669"/>
    <property type="project" value="UniProtKB-KW"/>
</dbReference>
<evidence type="ECO:0000256" key="1">
    <source>
        <dbReference type="SAM" id="Phobius"/>
    </source>
</evidence>
<comment type="caution">
    <text evidence="2">The sequence shown here is derived from an EMBL/GenBank/DDBJ whole genome shotgun (WGS) entry which is preliminary data.</text>
</comment>
<sequence>MSFSIIVLFLILGFVIFLLGLKTKNYHMITSGGVILLFFIIISINIYIPNIINNLNK</sequence>
<dbReference type="GO" id="GO:0006508">
    <property type="term" value="P:proteolysis"/>
    <property type="evidence" value="ECO:0007669"/>
    <property type="project" value="UniProtKB-KW"/>
</dbReference>
<keyword evidence="1" id="KW-0472">Membrane</keyword>
<dbReference type="Proteomes" id="UP001519307">
    <property type="component" value="Unassembled WGS sequence"/>
</dbReference>
<feature type="transmembrane region" description="Helical" evidence="1">
    <location>
        <begin position="28"/>
        <end position="48"/>
    </location>
</feature>
<keyword evidence="1" id="KW-0812">Transmembrane</keyword>
<keyword evidence="1" id="KW-1133">Transmembrane helix</keyword>
<keyword evidence="2" id="KW-0378">Hydrolase</keyword>
<accession>A0ABS4KQ99</accession>
<proteinExistence type="predicted"/>
<keyword evidence="2" id="KW-0645">Protease</keyword>
<name>A0ABS4KQ99_9CLOT</name>